<dbReference type="InterPro" id="IPR015943">
    <property type="entry name" value="WD40/YVTN_repeat-like_dom_sf"/>
</dbReference>
<dbReference type="Gene3D" id="2.130.10.10">
    <property type="entry name" value="YVTN repeat-like/Quinoprotein amine dehydrogenase"/>
    <property type="match status" value="1"/>
</dbReference>
<dbReference type="GO" id="GO:0006006">
    <property type="term" value="P:glucose metabolic process"/>
    <property type="evidence" value="ECO:0007669"/>
    <property type="project" value="UniProtKB-KW"/>
</dbReference>
<keyword evidence="3" id="KW-0378">Hydrolase</keyword>
<dbReference type="GO" id="GO:0017057">
    <property type="term" value="F:6-phosphogluconolactonase activity"/>
    <property type="evidence" value="ECO:0007669"/>
    <property type="project" value="UniProtKB-EC"/>
</dbReference>
<evidence type="ECO:0000256" key="2">
    <source>
        <dbReference type="ARBA" id="ARBA00022526"/>
    </source>
</evidence>
<dbReference type="GO" id="GO:0005829">
    <property type="term" value="C:cytosol"/>
    <property type="evidence" value="ECO:0007669"/>
    <property type="project" value="TreeGrafter"/>
</dbReference>
<proteinExistence type="inferred from homology"/>
<dbReference type="PANTHER" id="PTHR30344:SF1">
    <property type="entry name" value="6-PHOSPHOGLUCONOLACTONASE"/>
    <property type="match status" value="1"/>
</dbReference>
<dbReference type="RefSeq" id="WP_158356563.1">
    <property type="nucleotide sequence ID" value="NZ_CP034873.1"/>
</dbReference>
<dbReference type="SUPFAM" id="SSF50974">
    <property type="entry name" value="Nitrous oxide reductase, N-terminal domain"/>
    <property type="match status" value="1"/>
</dbReference>
<accession>A0A4D6XYI9</accession>
<sequence length="335" mass="38516">MKQVVYIANSTIKTIETWDLSDNGNMNLIDKTFTDGEVQPINIIKHHNILYAGIRSDNKIIAYLIKTNGFLEKQNEISIPGAPNHISFDKNKKFLFCSSYHSNCITVIPLKTDGTLKKPIQIIQNIKGCHAAKMSYKHNILFVMSLKEDCIYLYDLTTFGILKNTAQISIKTKPNSGPRHLVIHPNQDFFYTINELDGTIDVWNIQNINDKKHVQKIQNINIFDRSKTALKNYWSADVHITSCGRFLYASDRFCNTISLFYIDKNNKITFFTSYQTEVQPRSFCIDVNNSYLIVAGEKSNTFTIYDIQNTTGELNKIKTYNTGTRPVWIMTHQLN</sequence>
<evidence type="ECO:0000313" key="4">
    <source>
        <dbReference type="Proteomes" id="UP000298773"/>
    </source>
</evidence>
<reference evidence="3 4" key="1">
    <citation type="submission" date="2018-12" db="EMBL/GenBank/DDBJ databases">
        <authorList>
            <person name="Chong R.A."/>
        </authorList>
    </citation>
    <scope>NUCLEOTIDE SEQUENCE [LARGE SCALE GENOMIC DNA]</scope>
    <source>
        <strain evidence="3 4">Hta</strain>
    </source>
</reference>
<evidence type="ECO:0000313" key="3">
    <source>
        <dbReference type="EMBL" id="QCI21593.1"/>
    </source>
</evidence>
<protein>
    <submittedName>
        <fullName evidence="3">6-phosphogluconolactonase</fullName>
        <ecNumber evidence="3">3.1.1.31</ecNumber>
    </submittedName>
</protein>
<dbReference type="InterPro" id="IPR011045">
    <property type="entry name" value="N2O_reductase_N"/>
</dbReference>
<dbReference type="OrthoDB" id="9790815at2"/>
<dbReference type="AlphaFoldDB" id="A0A4D6XYI9"/>
<dbReference type="EMBL" id="CP034873">
    <property type="protein sequence ID" value="QCI21593.1"/>
    <property type="molecule type" value="Genomic_DNA"/>
</dbReference>
<dbReference type="PANTHER" id="PTHR30344">
    <property type="entry name" value="6-PHOSPHOGLUCONOLACTONASE-RELATED"/>
    <property type="match status" value="1"/>
</dbReference>
<evidence type="ECO:0000256" key="1">
    <source>
        <dbReference type="ARBA" id="ARBA00005564"/>
    </source>
</evidence>
<organism evidence="3 4">
    <name type="scientific">Buchnera aphidicola</name>
    <name type="common">Hyadaphis tataricae</name>
    <dbReference type="NCBI Taxonomy" id="1241859"/>
    <lineage>
        <taxon>Bacteria</taxon>
        <taxon>Pseudomonadati</taxon>
        <taxon>Pseudomonadota</taxon>
        <taxon>Gammaproteobacteria</taxon>
        <taxon>Enterobacterales</taxon>
        <taxon>Erwiniaceae</taxon>
        <taxon>Buchnera</taxon>
    </lineage>
</organism>
<reference evidence="3 4" key="2">
    <citation type="submission" date="2019-05" db="EMBL/GenBank/DDBJ databases">
        <title>Genome evolution of the obligate endosymbiont Buchnera aphidicola.</title>
        <authorList>
            <person name="Moran N.A."/>
        </authorList>
    </citation>
    <scope>NUCLEOTIDE SEQUENCE [LARGE SCALE GENOMIC DNA]</scope>
    <source>
        <strain evidence="3 4">Hta</strain>
    </source>
</reference>
<dbReference type="InterPro" id="IPR019405">
    <property type="entry name" value="Lactonase_7-beta_prop"/>
</dbReference>
<dbReference type="EC" id="3.1.1.31" evidence="3"/>
<dbReference type="Pfam" id="PF10282">
    <property type="entry name" value="Lactonase"/>
    <property type="match status" value="1"/>
</dbReference>
<keyword evidence="2" id="KW-0119">Carbohydrate metabolism</keyword>
<dbReference type="InterPro" id="IPR050282">
    <property type="entry name" value="Cycloisomerase_2"/>
</dbReference>
<dbReference type="NCBIfam" id="NF008258">
    <property type="entry name" value="PRK11028.1"/>
    <property type="match status" value="1"/>
</dbReference>
<name>A0A4D6XYI9_9GAMM</name>
<comment type="similarity">
    <text evidence="1">Belongs to the cycloisomerase 2 family.</text>
</comment>
<dbReference type="Proteomes" id="UP000298773">
    <property type="component" value="Chromosome"/>
</dbReference>
<gene>
    <name evidence="3" type="ORF">D9V69_01450</name>
</gene>
<keyword evidence="2" id="KW-0313">Glucose metabolism</keyword>